<keyword evidence="10" id="KW-1185">Reference proteome</keyword>
<dbReference type="CDD" id="cd06261">
    <property type="entry name" value="TM_PBP2"/>
    <property type="match status" value="1"/>
</dbReference>
<proteinExistence type="inferred from homology"/>
<dbReference type="InterPro" id="IPR035906">
    <property type="entry name" value="MetI-like_sf"/>
</dbReference>
<evidence type="ECO:0000256" key="2">
    <source>
        <dbReference type="ARBA" id="ARBA00022448"/>
    </source>
</evidence>
<comment type="subcellular location">
    <subcellularLocation>
        <location evidence="1 7">Cell membrane</location>
        <topology evidence="1 7">Multi-pass membrane protein</topology>
    </subcellularLocation>
</comment>
<name>A0A926I0T6_9FIRM</name>
<keyword evidence="4 7" id="KW-0812">Transmembrane</keyword>
<evidence type="ECO:0000259" key="8">
    <source>
        <dbReference type="PROSITE" id="PS50928"/>
    </source>
</evidence>
<keyword evidence="3" id="KW-1003">Cell membrane</keyword>
<dbReference type="InterPro" id="IPR050366">
    <property type="entry name" value="BP-dependent_transpt_permease"/>
</dbReference>
<dbReference type="PROSITE" id="PS50928">
    <property type="entry name" value="ABC_TM1"/>
    <property type="match status" value="1"/>
</dbReference>
<sequence length="300" mass="32616">MKQEAVMVTKGNRKGVHLSETAKLRLTVFFKNKFAVAGAILTLLLILFAVFGASISPNYNYTFNPELSTLRRSAPTAQNWFGVDDQSRDLYSCCVFGVRISLMVGFFVSICATVFGVILGLLAGYFKFLDNILMRICDALTSIPAILLALIFVAIFGPGISNIIIALTVIYTPAIARVARASTLSVREMTYIEACGSVGARWPRILFRHILPNIMSPIIVQMTFIFASSIIVEASLSFLGVGIPSDMPSLGRLIYEAKSVSIITTAPYLTFIPGAIMVLLVLGINLLGDGLRDMLDSSSH</sequence>
<dbReference type="InterPro" id="IPR000515">
    <property type="entry name" value="MetI-like"/>
</dbReference>
<evidence type="ECO:0000256" key="6">
    <source>
        <dbReference type="ARBA" id="ARBA00023136"/>
    </source>
</evidence>
<dbReference type="EMBL" id="JACRSQ010000003">
    <property type="protein sequence ID" value="MBC8542555.1"/>
    <property type="molecule type" value="Genomic_DNA"/>
</dbReference>
<feature type="transmembrane region" description="Helical" evidence="7">
    <location>
        <begin position="100"/>
        <end position="124"/>
    </location>
</feature>
<keyword evidence="6 7" id="KW-0472">Membrane</keyword>
<dbReference type="GO" id="GO:0055085">
    <property type="term" value="P:transmembrane transport"/>
    <property type="evidence" value="ECO:0007669"/>
    <property type="project" value="InterPro"/>
</dbReference>
<dbReference type="Pfam" id="PF00528">
    <property type="entry name" value="BPD_transp_1"/>
    <property type="match status" value="1"/>
</dbReference>
<dbReference type="AlphaFoldDB" id="A0A926I0T6"/>
<dbReference type="Proteomes" id="UP000657006">
    <property type="component" value="Unassembled WGS sequence"/>
</dbReference>
<evidence type="ECO:0000313" key="9">
    <source>
        <dbReference type="EMBL" id="MBC8542555.1"/>
    </source>
</evidence>
<evidence type="ECO:0000256" key="4">
    <source>
        <dbReference type="ARBA" id="ARBA00022692"/>
    </source>
</evidence>
<feature type="transmembrane region" description="Helical" evidence="7">
    <location>
        <begin position="34"/>
        <end position="55"/>
    </location>
</feature>
<organism evidence="9 10">
    <name type="scientific">Bianquea renquensis</name>
    <dbReference type="NCBI Taxonomy" id="2763661"/>
    <lineage>
        <taxon>Bacteria</taxon>
        <taxon>Bacillati</taxon>
        <taxon>Bacillota</taxon>
        <taxon>Clostridia</taxon>
        <taxon>Eubacteriales</taxon>
        <taxon>Bianqueaceae</taxon>
        <taxon>Bianquea</taxon>
    </lineage>
</organism>
<evidence type="ECO:0000313" key="10">
    <source>
        <dbReference type="Proteomes" id="UP000657006"/>
    </source>
</evidence>
<comment type="similarity">
    <text evidence="7">Belongs to the binding-protein-dependent transport system permease family.</text>
</comment>
<dbReference type="InterPro" id="IPR025966">
    <property type="entry name" value="OppC_N"/>
</dbReference>
<dbReference type="GO" id="GO:0005886">
    <property type="term" value="C:plasma membrane"/>
    <property type="evidence" value="ECO:0007669"/>
    <property type="project" value="UniProtKB-SubCell"/>
</dbReference>
<accession>A0A926I0T6</accession>
<comment type="caution">
    <text evidence="9">The sequence shown here is derived from an EMBL/GenBank/DDBJ whole genome shotgun (WGS) entry which is preliminary data.</text>
</comment>
<evidence type="ECO:0000256" key="7">
    <source>
        <dbReference type="RuleBase" id="RU363032"/>
    </source>
</evidence>
<evidence type="ECO:0000256" key="1">
    <source>
        <dbReference type="ARBA" id="ARBA00004651"/>
    </source>
</evidence>
<keyword evidence="2 7" id="KW-0813">Transport</keyword>
<evidence type="ECO:0000256" key="5">
    <source>
        <dbReference type="ARBA" id="ARBA00022989"/>
    </source>
</evidence>
<feature type="transmembrane region" description="Helical" evidence="7">
    <location>
        <begin position="136"/>
        <end position="157"/>
    </location>
</feature>
<feature type="domain" description="ABC transmembrane type-1" evidence="8">
    <location>
        <begin position="102"/>
        <end position="288"/>
    </location>
</feature>
<feature type="transmembrane region" description="Helical" evidence="7">
    <location>
        <begin position="268"/>
        <end position="288"/>
    </location>
</feature>
<dbReference type="PANTHER" id="PTHR43386:SF1">
    <property type="entry name" value="D,D-DIPEPTIDE TRANSPORT SYSTEM PERMEASE PROTEIN DDPC-RELATED"/>
    <property type="match status" value="1"/>
</dbReference>
<protein>
    <submittedName>
        <fullName evidence="9">ABC transporter permease</fullName>
    </submittedName>
</protein>
<feature type="transmembrane region" description="Helical" evidence="7">
    <location>
        <begin position="163"/>
        <end position="179"/>
    </location>
</feature>
<dbReference type="RefSeq" id="WP_177713545.1">
    <property type="nucleotide sequence ID" value="NZ_JACRSQ010000003.1"/>
</dbReference>
<feature type="transmembrane region" description="Helical" evidence="7">
    <location>
        <begin position="218"/>
        <end position="243"/>
    </location>
</feature>
<dbReference type="SUPFAM" id="SSF161098">
    <property type="entry name" value="MetI-like"/>
    <property type="match status" value="1"/>
</dbReference>
<dbReference type="Pfam" id="PF12911">
    <property type="entry name" value="OppC_N"/>
    <property type="match status" value="1"/>
</dbReference>
<dbReference type="PANTHER" id="PTHR43386">
    <property type="entry name" value="OLIGOPEPTIDE TRANSPORT SYSTEM PERMEASE PROTEIN APPC"/>
    <property type="match status" value="1"/>
</dbReference>
<reference evidence="9" key="1">
    <citation type="submission" date="2020-08" db="EMBL/GenBank/DDBJ databases">
        <title>Genome public.</title>
        <authorList>
            <person name="Liu C."/>
            <person name="Sun Q."/>
        </authorList>
    </citation>
    <scope>NUCLEOTIDE SEQUENCE</scope>
    <source>
        <strain evidence="9">NSJ-32</strain>
    </source>
</reference>
<keyword evidence="5 7" id="KW-1133">Transmembrane helix</keyword>
<dbReference type="Gene3D" id="1.10.3720.10">
    <property type="entry name" value="MetI-like"/>
    <property type="match status" value="1"/>
</dbReference>
<evidence type="ECO:0000256" key="3">
    <source>
        <dbReference type="ARBA" id="ARBA00022475"/>
    </source>
</evidence>
<gene>
    <name evidence="9" type="ORF">H8730_03205</name>
</gene>